<comment type="caution">
    <text evidence="3">The sequence shown here is derived from an EMBL/GenBank/DDBJ whole genome shotgun (WGS) entry which is preliminary data.</text>
</comment>
<dbReference type="InterPro" id="IPR020843">
    <property type="entry name" value="ER"/>
</dbReference>
<dbReference type="PANTHER" id="PTHR45033">
    <property type="match status" value="1"/>
</dbReference>
<evidence type="ECO:0000256" key="1">
    <source>
        <dbReference type="SAM" id="MobiDB-lite"/>
    </source>
</evidence>
<accession>A0AAV9G9K1</accession>
<protein>
    <recommendedName>
        <fullName evidence="2">Enoyl reductase (ER) domain-containing protein</fullName>
    </recommendedName>
</protein>
<dbReference type="CDD" id="cd08276">
    <property type="entry name" value="MDR7"/>
    <property type="match status" value="1"/>
</dbReference>
<evidence type="ECO:0000313" key="4">
    <source>
        <dbReference type="Proteomes" id="UP001321760"/>
    </source>
</evidence>
<dbReference type="SMART" id="SM00829">
    <property type="entry name" value="PKS_ER"/>
    <property type="match status" value="1"/>
</dbReference>
<dbReference type="SUPFAM" id="SSF51735">
    <property type="entry name" value="NAD(P)-binding Rossmann-fold domains"/>
    <property type="match status" value="1"/>
</dbReference>
<dbReference type="Proteomes" id="UP001321760">
    <property type="component" value="Unassembled WGS sequence"/>
</dbReference>
<dbReference type="InterPro" id="IPR052711">
    <property type="entry name" value="Zinc_ADH-like"/>
</dbReference>
<dbReference type="Gene3D" id="3.40.50.720">
    <property type="entry name" value="NAD(P)-binding Rossmann-like Domain"/>
    <property type="match status" value="1"/>
</dbReference>
<dbReference type="InterPro" id="IPR036291">
    <property type="entry name" value="NAD(P)-bd_dom_sf"/>
</dbReference>
<dbReference type="Gene3D" id="3.90.180.10">
    <property type="entry name" value="Medium-chain alcohol dehydrogenases, catalytic domain"/>
    <property type="match status" value="1"/>
</dbReference>
<name>A0AAV9G9K1_9PEZI</name>
<evidence type="ECO:0000259" key="2">
    <source>
        <dbReference type="SMART" id="SM00829"/>
    </source>
</evidence>
<organism evidence="3 4">
    <name type="scientific">Podospora aff. communis PSN243</name>
    <dbReference type="NCBI Taxonomy" id="3040156"/>
    <lineage>
        <taxon>Eukaryota</taxon>
        <taxon>Fungi</taxon>
        <taxon>Dikarya</taxon>
        <taxon>Ascomycota</taxon>
        <taxon>Pezizomycotina</taxon>
        <taxon>Sordariomycetes</taxon>
        <taxon>Sordariomycetidae</taxon>
        <taxon>Sordariales</taxon>
        <taxon>Podosporaceae</taxon>
        <taxon>Podospora</taxon>
    </lineage>
</organism>
<feature type="domain" description="Enoyl reductase (ER)" evidence="2">
    <location>
        <begin position="64"/>
        <end position="406"/>
    </location>
</feature>
<dbReference type="PANTHER" id="PTHR45033:SF1">
    <property type="entry name" value="OXIDOREDUCTASE (EUROFUNG)"/>
    <property type="match status" value="1"/>
</dbReference>
<keyword evidence="4" id="KW-1185">Reference proteome</keyword>
<gene>
    <name evidence="3" type="ORF">QBC34DRAFT_451351</name>
</gene>
<dbReference type="AlphaFoldDB" id="A0AAV9G9K1"/>
<dbReference type="SUPFAM" id="SSF50129">
    <property type="entry name" value="GroES-like"/>
    <property type="match status" value="1"/>
</dbReference>
<feature type="region of interest" description="Disordered" evidence="1">
    <location>
        <begin position="44"/>
        <end position="77"/>
    </location>
</feature>
<dbReference type="Pfam" id="PF00107">
    <property type="entry name" value="ADH_zinc_N"/>
    <property type="match status" value="1"/>
</dbReference>
<dbReference type="GO" id="GO:0016491">
    <property type="term" value="F:oxidoreductase activity"/>
    <property type="evidence" value="ECO:0007669"/>
    <property type="project" value="InterPro"/>
</dbReference>
<sequence>MESFAGTNALFEIMHHNETRLELEFHKHRIIFTRTCPYVQASEQDKIHQNVPPHRSQTLPNPPGRHPRPNPLHRPPGPNEVLVKILAVSLNYRDTEVIQGLYNYYDALGTEKKPLVPCSDACGVVVSVGPSTSNANNTTWKVGDRVLSTFLQDHLTGQVTPDHLATGLGKPLDGVLQTYRVFPVTGLVKCPEYLTPEEGSCLPIAAVTAWMAINGMNAAAGSVRGKGETVLCQGTGGVSVSALQIAKASGAEVIITSSSDEKLQKAKKLGADHTINYKTTPNWEESVMKLTNGHGVDIVIETGGAGTLYKSLDCIAFGGLVSCIGYVSGREDKADEARPNLNLLALRRTVTLKGIINGPRDRFEEMLRFYEEHKIHPIVDRVFSFEDAKEAVEYVASGSHFGKVVIKVN</sequence>
<dbReference type="EMBL" id="MU865965">
    <property type="protein sequence ID" value="KAK4445504.1"/>
    <property type="molecule type" value="Genomic_DNA"/>
</dbReference>
<dbReference type="InterPro" id="IPR013149">
    <property type="entry name" value="ADH-like_C"/>
</dbReference>
<dbReference type="InterPro" id="IPR011032">
    <property type="entry name" value="GroES-like_sf"/>
</dbReference>
<reference evidence="3" key="1">
    <citation type="journal article" date="2023" name="Mol. Phylogenet. Evol.">
        <title>Genome-scale phylogeny and comparative genomics of the fungal order Sordariales.</title>
        <authorList>
            <person name="Hensen N."/>
            <person name="Bonometti L."/>
            <person name="Westerberg I."/>
            <person name="Brannstrom I.O."/>
            <person name="Guillou S."/>
            <person name="Cros-Aarteil S."/>
            <person name="Calhoun S."/>
            <person name="Haridas S."/>
            <person name="Kuo A."/>
            <person name="Mondo S."/>
            <person name="Pangilinan J."/>
            <person name="Riley R."/>
            <person name="LaButti K."/>
            <person name="Andreopoulos B."/>
            <person name="Lipzen A."/>
            <person name="Chen C."/>
            <person name="Yan M."/>
            <person name="Daum C."/>
            <person name="Ng V."/>
            <person name="Clum A."/>
            <person name="Steindorff A."/>
            <person name="Ohm R.A."/>
            <person name="Martin F."/>
            <person name="Silar P."/>
            <person name="Natvig D.O."/>
            <person name="Lalanne C."/>
            <person name="Gautier V."/>
            <person name="Ament-Velasquez S.L."/>
            <person name="Kruys A."/>
            <person name="Hutchinson M.I."/>
            <person name="Powell A.J."/>
            <person name="Barry K."/>
            <person name="Miller A.N."/>
            <person name="Grigoriev I.V."/>
            <person name="Debuchy R."/>
            <person name="Gladieux P."/>
            <person name="Hiltunen Thoren M."/>
            <person name="Johannesson H."/>
        </authorList>
    </citation>
    <scope>NUCLEOTIDE SEQUENCE</scope>
    <source>
        <strain evidence="3">PSN243</strain>
    </source>
</reference>
<reference evidence="3" key="2">
    <citation type="submission" date="2023-05" db="EMBL/GenBank/DDBJ databases">
        <authorList>
            <consortium name="Lawrence Berkeley National Laboratory"/>
            <person name="Steindorff A."/>
            <person name="Hensen N."/>
            <person name="Bonometti L."/>
            <person name="Westerberg I."/>
            <person name="Brannstrom I.O."/>
            <person name="Guillou S."/>
            <person name="Cros-Aarteil S."/>
            <person name="Calhoun S."/>
            <person name="Haridas S."/>
            <person name="Kuo A."/>
            <person name="Mondo S."/>
            <person name="Pangilinan J."/>
            <person name="Riley R."/>
            <person name="Labutti K."/>
            <person name="Andreopoulos B."/>
            <person name="Lipzen A."/>
            <person name="Chen C."/>
            <person name="Yanf M."/>
            <person name="Daum C."/>
            <person name="Ng V."/>
            <person name="Clum A."/>
            <person name="Ohm R."/>
            <person name="Martin F."/>
            <person name="Silar P."/>
            <person name="Natvig D."/>
            <person name="Lalanne C."/>
            <person name="Gautier V."/>
            <person name="Ament-Velasquez S.L."/>
            <person name="Kruys A."/>
            <person name="Hutchinson M.I."/>
            <person name="Powell A.J."/>
            <person name="Barry K."/>
            <person name="Miller A.N."/>
            <person name="Grigoriev I.V."/>
            <person name="Debuchy R."/>
            <person name="Gladieux P."/>
            <person name="Thoren M.H."/>
            <person name="Johannesson H."/>
        </authorList>
    </citation>
    <scope>NUCLEOTIDE SEQUENCE</scope>
    <source>
        <strain evidence="3">PSN243</strain>
    </source>
</reference>
<dbReference type="Pfam" id="PF08240">
    <property type="entry name" value="ADH_N"/>
    <property type="match status" value="1"/>
</dbReference>
<feature type="compositionally biased region" description="Pro residues" evidence="1">
    <location>
        <begin position="60"/>
        <end position="77"/>
    </location>
</feature>
<proteinExistence type="predicted"/>
<evidence type="ECO:0000313" key="3">
    <source>
        <dbReference type="EMBL" id="KAK4445504.1"/>
    </source>
</evidence>
<dbReference type="InterPro" id="IPR013154">
    <property type="entry name" value="ADH-like_N"/>
</dbReference>